<evidence type="ECO:0000256" key="1">
    <source>
        <dbReference type="SAM" id="MobiDB-lite"/>
    </source>
</evidence>
<reference evidence="2" key="1">
    <citation type="journal article" date="2020" name="Nature">
        <title>Giant virus diversity and host interactions through global metagenomics.</title>
        <authorList>
            <person name="Schulz F."/>
            <person name="Roux S."/>
            <person name="Paez-Espino D."/>
            <person name="Jungbluth S."/>
            <person name="Walsh D.A."/>
            <person name="Denef V.J."/>
            <person name="McMahon K.D."/>
            <person name="Konstantinidis K.T."/>
            <person name="Eloe-Fadrosh E.A."/>
            <person name="Kyrpides N.C."/>
            <person name="Woyke T."/>
        </authorList>
    </citation>
    <scope>NUCLEOTIDE SEQUENCE</scope>
    <source>
        <strain evidence="2">GVMAG-M-3300025695-21</strain>
    </source>
</reference>
<name>A0A6C0J027_9ZZZZ</name>
<evidence type="ECO:0000313" key="2">
    <source>
        <dbReference type="EMBL" id="QHT99004.1"/>
    </source>
</evidence>
<dbReference type="EMBL" id="MN740299">
    <property type="protein sequence ID" value="QHT99004.1"/>
    <property type="molecule type" value="Genomic_DNA"/>
</dbReference>
<sequence length="667" mass="78925">MEKYLKKIKHIKSLDKWLKNPSYNPLTKQNDIILSLKEDSNYVMLYNKAFQLLRKNGKKTHNILKKLPKNHLLFNNKVDYLYVYYNLDNDKFPYEGKDKKYLLYKNYVKANKNKNINENIIFDKISYIIDYKNIEPNKYEEEIINECYNYMVSCVDYFIKLIRYNIFSNYTLEKLEEEYKIKGIEKMKEIKNIVNFFNLIKYNYGNNKYNFNDDLYENDFNNTTIEEAILIAVDVFKIIDYTNNGKDVIEIITESKLKIIEDPLIKLLSKKEFKNIDIANLELPSQNMTNKQYTRLTKEYTRLSKNFNKSKSILLSQSKSPPKRPILEMPNKTKLLIGIHKIPKQNYTDNEYKNMITNYEKNKHIIDLYKELINTGFLDLKSKASLSKSMASSKSSSKSMASSKSLSKSISSSNSNSMLNKSREDIIKEDLFNENITDDSRLLRCINETDIISQDDFNNKTYPLAKLQLMTKLKIKDNNGKILRTDCYYTPNLYNYLINKANNKEPFTDPYNGKYILTDNDVNNVMKIMKIIDPKLEKPRYIKNSNDKQFMINAYVNEYNLYNVYIYRIFGNTKFKILTLFVFPSNIEVMDTGSADITSSTLLLKIIELFNNGKLMETYLPPYQIDDYYLLPDINYNAYNDVNKWITMRRKNKIDLFKRMVVEINGI</sequence>
<protein>
    <submittedName>
        <fullName evidence="2">Uncharacterized protein</fullName>
    </submittedName>
</protein>
<dbReference type="AlphaFoldDB" id="A0A6C0J027"/>
<feature type="region of interest" description="Disordered" evidence="1">
    <location>
        <begin position="391"/>
        <end position="419"/>
    </location>
</feature>
<proteinExistence type="predicted"/>
<accession>A0A6C0J027</accession>
<organism evidence="2">
    <name type="scientific">viral metagenome</name>
    <dbReference type="NCBI Taxonomy" id="1070528"/>
    <lineage>
        <taxon>unclassified sequences</taxon>
        <taxon>metagenomes</taxon>
        <taxon>organismal metagenomes</taxon>
    </lineage>
</organism>